<name>A0ABY5AMD6_9CYAN</name>
<gene>
    <name evidence="2" type="ORF">NEA10_10675</name>
</gene>
<proteinExistence type="predicted"/>
<evidence type="ECO:0000313" key="2">
    <source>
        <dbReference type="EMBL" id="USR89358.1"/>
    </source>
</evidence>
<dbReference type="InterPro" id="IPR015655">
    <property type="entry name" value="PP2C"/>
</dbReference>
<protein>
    <submittedName>
        <fullName evidence="2">Protein phosphatase 2C domain-containing protein</fullName>
    </submittedName>
</protein>
<dbReference type="CDD" id="cd00143">
    <property type="entry name" value="PP2Cc"/>
    <property type="match status" value="1"/>
</dbReference>
<dbReference type="RefSeq" id="WP_252659666.1">
    <property type="nucleotide sequence ID" value="NZ_CP098611.1"/>
</dbReference>
<dbReference type="InterPro" id="IPR001932">
    <property type="entry name" value="PPM-type_phosphatase-like_dom"/>
</dbReference>
<reference evidence="2" key="1">
    <citation type="submission" date="2022-06" db="EMBL/GenBank/DDBJ databases">
        <title>Genome sequence of Phormidium yuhuli AB48 isolated from an industrial photobioreactor environment.</title>
        <authorList>
            <person name="Qiu Y."/>
            <person name="Noonan A.J.C."/>
            <person name="Dofher K."/>
            <person name="Koch M."/>
            <person name="Kieft B."/>
            <person name="Lin X."/>
            <person name="Ziels R.M."/>
            <person name="Hallam S.J."/>
        </authorList>
    </citation>
    <scope>NUCLEOTIDE SEQUENCE</scope>
    <source>
        <strain evidence="2">AB48</strain>
    </source>
</reference>
<dbReference type="SUPFAM" id="SSF81606">
    <property type="entry name" value="PP2C-like"/>
    <property type="match status" value="1"/>
</dbReference>
<organism evidence="2 3">
    <name type="scientific">Phormidium yuhuli AB48</name>
    <dbReference type="NCBI Taxonomy" id="2940671"/>
    <lineage>
        <taxon>Bacteria</taxon>
        <taxon>Bacillati</taxon>
        <taxon>Cyanobacteriota</taxon>
        <taxon>Cyanophyceae</taxon>
        <taxon>Oscillatoriophycideae</taxon>
        <taxon>Oscillatoriales</taxon>
        <taxon>Oscillatoriaceae</taxon>
        <taxon>Phormidium</taxon>
        <taxon>Phormidium yuhuli</taxon>
    </lineage>
</organism>
<dbReference type="InterPro" id="IPR036457">
    <property type="entry name" value="PPM-type-like_dom_sf"/>
</dbReference>
<dbReference type="Pfam" id="PF13672">
    <property type="entry name" value="PP2C_2"/>
    <property type="match status" value="1"/>
</dbReference>
<evidence type="ECO:0000313" key="3">
    <source>
        <dbReference type="Proteomes" id="UP001056708"/>
    </source>
</evidence>
<dbReference type="PANTHER" id="PTHR47992">
    <property type="entry name" value="PROTEIN PHOSPHATASE"/>
    <property type="match status" value="1"/>
</dbReference>
<dbReference type="PROSITE" id="PS51746">
    <property type="entry name" value="PPM_2"/>
    <property type="match status" value="1"/>
</dbReference>
<dbReference type="EMBL" id="CP098611">
    <property type="protein sequence ID" value="USR89358.1"/>
    <property type="molecule type" value="Genomic_DNA"/>
</dbReference>
<sequence>MKPAFAGQTDKGLIRAVNQDAYHIDDAGRFFIVADGMGGHAAGQDASRIAKDAICHYLDLGYNCDDQPATLLKKAFLGANKAIMEDQLVHPENADMGTTAVAILLQPGSDGDIRQVWCANLGDSRIYRFRDGTLEQVTEDDTWVAQAIKAGVLPAEEAREHPWRHVLSQCLGREDMGELEIRGLDVLPGDQFLLCSDGLSEELTDDRIAAELAASKDCDEATTRLIEIAKAEGGRDNITVVLVKF</sequence>
<dbReference type="SMART" id="SM00331">
    <property type="entry name" value="PP2C_SIG"/>
    <property type="match status" value="1"/>
</dbReference>
<dbReference type="Proteomes" id="UP001056708">
    <property type="component" value="Chromosome"/>
</dbReference>
<dbReference type="Gene3D" id="3.60.40.10">
    <property type="entry name" value="PPM-type phosphatase domain"/>
    <property type="match status" value="1"/>
</dbReference>
<feature type="domain" description="PPM-type phosphatase" evidence="1">
    <location>
        <begin position="4"/>
        <end position="245"/>
    </location>
</feature>
<dbReference type="SMART" id="SM00332">
    <property type="entry name" value="PP2Cc"/>
    <property type="match status" value="1"/>
</dbReference>
<accession>A0ABY5AMD6</accession>
<evidence type="ECO:0000259" key="1">
    <source>
        <dbReference type="PROSITE" id="PS51746"/>
    </source>
</evidence>
<keyword evidence="3" id="KW-1185">Reference proteome</keyword>